<proteinExistence type="predicted"/>
<reference evidence="2" key="1">
    <citation type="submission" date="2018-06" db="EMBL/GenBank/DDBJ databases">
        <authorList>
            <person name="Zhirakovskaya E."/>
        </authorList>
    </citation>
    <scope>NUCLEOTIDE SEQUENCE</scope>
</reference>
<dbReference type="InterPro" id="IPR036318">
    <property type="entry name" value="FAD-bd_PCMH-like_sf"/>
</dbReference>
<dbReference type="InterPro" id="IPR006094">
    <property type="entry name" value="Oxid_FAD_bind_N"/>
</dbReference>
<dbReference type="EMBL" id="UOFF01000222">
    <property type="protein sequence ID" value="VAW56413.1"/>
    <property type="molecule type" value="Genomic_DNA"/>
</dbReference>
<gene>
    <name evidence="2" type="ORF">MNBD_GAMMA07-1425</name>
</gene>
<dbReference type="EC" id="1.1.99.14" evidence="2"/>
<accession>A0A3B0WVL0</accession>
<protein>
    <submittedName>
        <fullName evidence="2">Glycolate dehydrogenase, FAD-binding subunit GlcE</fullName>
        <ecNumber evidence="2">1.1.99.14</ecNumber>
    </submittedName>
</protein>
<name>A0A3B0WVL0_9ZZZZ</name>
<dbReference type="InterPro" id="IPR016166">
    <property type="entry name" value="FAD-bd_PCMH"/>
</dbReference>
<dbReference type="Gene3D" id="3.30.465.10">
    <property type="match status" value="1"/>
</dbReference>
<sequence>MSTDTSQHLQSQILQAYENKMPLNIQAGNSKVFYGRSIYTTPLDISEHQGIISYEPTELVITARAGTRLVDIEEMLNQNNQILPFEPPHFSQKDTQSTATLGGTIACNMSGPRRAYTGAARDYVLGCQIINGKAEQLKFGGQVMKNVAGYDTSRLMCGAMGTLGLLLDISIKVLP</sequence>
<dbReference type="GO" id="GO:0071949">
    <property type="term" value="F:FAD binding"/>
    <property type="evidence" value="ECO:0007669"/>
    <property type="project" value="InterPro"/>
</dbReference>
<dbReference type="SUPFAM" id="SSF56176">
    <property type="entry name" value="FAD-binding/transporter-associated domain-like"/>
    <property type="match status" value="1"/>
</dbReference>
<dbReference type="PANTHER" id="PTHR11748">
    <property type="entry name" value="D-LACTATE DEHYDROGENASE"/>
    <property type="match status" value="1"/>
</dbReference>
<dbReference type="Pfam" id="PF01565">
    <property type="entry name" value="FAD_binding_4"/>
    <property type="match status" value="1"/>
</dbReference>
<organism evidence="2">
    <name type="scientific">hydrothermal vent metagenome</name>
    <dbReference type="NCBI Taxonomy" id="652676"/>
    <lineage>
        <taxon>unclassified sequences</taxon>
        <taxon>metagenomes</taxon>
        <taxon>ecological metagenomes</taxon>
    </lineage>
</organism>
<dbReference type="AlphaFoldDB" id="A0A3B0WVL0"/>
<feature type="domain" description="FAD-binding PCMH-type" evidence="1">
    <location>
        <begin position="1"/>
        <end position="175"/>
    </location>
</feature>
<feature type="non-terminal residue" evidence="2">
    <location>
        <position position="175"/>
    </location>
</feature>
<evidence type="ECO:0000259" key="1">
    <source>
        <dbReference type="PROSITE" id="PS51387"/>
    </source>
</evidence>
<evidence type="ECO:0000313" key="2">
    <source>
        <dbReference type="EMBL" id="VAW56413.1"/>
    </source>
</evidence>
<dbReference type="InterPro" id="IPR016169">
    <property type="entry name" value="FAD-bd_PCMH_sub2"/>
</dbReference>
<dbReference type="PROSITE" id="PS51387">
    <property type="entry name" value="FAD_PCMH"/>
    <property type="match status" value="1"/>
</dbReference>
<keyword evidence="2" id="KW-0560">Oxidoreductase</keyword>
<dbReference type="GO" id="GO:0019154">
    <property type="term" value="F:glycolate dehydrogenase activity"/>
    <property type="evidence" value="ECO:0007669"/>
    <property type="project" value="UniProtKB-EC"/>
</dbReference>
<dbReference type="PANTHER" id="PTHR11748:SF103">
    <property type="entry name" value="GLYCOLATE OXIDASE SUBUNIT GLCE"/>
    <property type="match status" value="1"/>
</dbReference>